<dbReference type="InterPro" id="IPR010730">
    <property type="entry name" value="HET"/>
</dbReference>
<sequence>MVYDEHAAAIGRTPVAAEIDYGAIKSWVGVCEQKHDNCWRLRVRRDKWPTIPYGFWVIDIETRRIVPADHKKTRYVALSYVWGPSHGSYNHFSTLVEDSAQQQQQRHVPLPETLPQTLADAMEFCTRVGERYLWIDALCIDQRDAEMKATVIGNMHLIYMGATFTLITIAGGSADAGLPGVRAGSRAAPVVLPFVAASLARPVPAIAEALNASVWKTRGWTYQEGCLATRCIVIGRDEVFFRC</sequence>
<dbReference type="PANTHER" id="PTHR33112:SF1">
    <property type="entry name" value="HETEROKARYON INCOMPATIBILITY DOMAIN-CONTAINING PROTEIN"/>
    <property type="match status" value="1"/>
</dbReference>
<dbReference type="AlphaFoldDB" id="A0AA40KCW8"/>
<evidence type="ECO:0000313" key="3">
    <source>
        <dbReference type="Proteomes" id="UP001172155"/>
    </source>
</evidence>
<comment type="caution">
    <text evidence="2">The sequence shown here is derived from an EMBL/GenBank/DDBJ whole genome shotgun (WGS) entry which is preliminary data.</text>
</comment>
<keyword evidence="3" id="KW-1185">Reference proteome</keyword>
<protein>
    <submittedName>
        <fullName evidence="2">Heterokaryon incompatibility protein-domain-containing protein</fullName>
    </submittedName>
</protein>
<feature type="domain" description="Heterokaryon incompatibility" evidence="1">
    <location>
        <begin position="75"/>
        <end position="224"/>
    </location>
</feature>
<gene>
    <name evidence="2" type="ORF">B0T18DRAFT_313593</name>
</gene>
<dbReference type="Pfam" id="PF06985">
    <property type="entry name" value="HET"/>
    <property type="match status" value="1"/>
</dbReference>
<reference evidence="2" key="1">
    <citation type="submission" date="2023-06" db="EMBL/GenBank/DDBJ databases">
        <title>Genome-scale phylogeny and comparative genomics of the fungal order Sordariales.</title>
        <authorList>
            <consortium name="Lawrence Berkeley National Laboratory"/>
            <person name="Hensen N."/>
            <person name="Bonometti L."/>
            <person name="Westerberg I."/>
            <person name="Brannstrom I.O."/>
            <person name="Guillou S."/>
            <person name="Cros-Aarteil S."/>
            <person name="Calhoun S."/>
            <person name="Haridas S."/>
            <person name="Kuo A."/>
            <person name="Mondo S."/>
            <person name="Pangilinan J."/>
            <person name="Riley R."/>
            <person name="LaButti K."/>
            <person name="Andreopoulos B."/>
            <person name="Lipzen A."/>
            <person name="Chen C."/>
            <person name="Yanf M."/>
            <person name="Daum C."/>
            <person name="Ng V."/>
            <person name="Clum A."/>
            <person name="Steindorff A."/>
            <person name="Ohm R."/>
            <person name="Martin F."/>
            <person name="Silar P."/>
            <person name="Natvig D."/>
            <person name="Lalanne C."/>
            <person name="Gautier V."/>
            <person name="Ament-velasquez S.L."/>
            <person name="Kruys A."/>
            <person name="Hutchinson M.I."/>
            <person name="Powell A.J."/>
            <person name="Barry K."/>
            <person name="Miller A.N."/>
            <person name="Grigoriev I.V."/>
            <person name="Debuchy R."/>
            <person name="Gladieux P."/>
            <person name="Thoren M.H."/>
            <person name="Johannesson H."/>
        </authorList>
    </citation>
    <scope>NUCLEOTIDE SEQUENCE</scope>
    <source>
        <strain evidence="2">SMH3187-1</strain>
    </source>
</reference>
<evidence type="ECO:0000313" key="2">
    <source>
        <dbReference type="EMBL" id="KAK0754350.1"/>
    </source>
</evidence>
<name>A0AA40KCW8_9PEZI</name>
<feature type="non-terminal residue" evidence="2">
    <location>
        <position position="243"/>
    </location>
</feature>
<proteinExistence type="predicted"/>
<dbReference type="EMBL" id="JAUKUD010000001">
    <property type="protein sequence ID" value="KAK0754350.1"/>
    <property type="molecule type" value="Genomic_DNA"/>
</dbReference>
<organism evidence="2 3">
    <name type="scientific">Schizothecium vesticola</name>
    <dbReference type="NCBI Taxonomy" id="314040"/>
    <lineage>
        <taxon>Eukaryota</taxon>
        <taxon>Fungi</taxon>
        <taxon>Dikarya</taxon>
        <taxon>Ascomycota</taxon>
        <taxon>Pezizomycotina</taxon>
        <taxon>Sordariomycetes</taxon>
        <taxon>Sordariomycetidae</taxon>
        <taxon>Sordariales</taxon>
        <taxon>Schizotheciaceae</taxon>
        <taxon>Schizothecium</taxon>
    </lineage>
</organism>
<accession>A0AA40KCW8</accession>
<evidence type="ECO:0000259" key="1">
    <source>
        <dbReference type="Pfam" id="PF06985"/>
    </source>
</evidence>
<dbReference type="Proteomes" id="UP001172155">
    <property type="component" value="Unassembled WGS sequence"/>
</dbReference>
<dbReference type="PANTHER" id="PTHR33112">
    <property type="entry name" value="DOMAIN PROTEIN, PUTATIVE-RELATED"/>
    <property type="match status" value="1"/>
</dbReference>